<dbReference type="Gene3D" id="3.10.20.90">
    <property type="entry name" value="Phosphatidylinositol 3-kinase Catalytic Subunit, Chain A, domain 1"/>
    <property type="match status" value="1"/>
</dbReference>
<feature type="region of interest" description="Disordered" evidence="1">
    <location>
        <begin position="1574"/>
        <end position="1595"/>
    </location>
</feature>
<dbReference type="SUPFAM" id="SSF54236">
    <property type="entry name" value="Ubiquitin-like"/>
    <property type="match status" value="1"/>
</dbReference>
<feature type="region of interest" description="Disordered" evidence="1">
    <location>
        <begin position="723"/>
        <end position="755"/>
    </location>
</feature>
<protein>
    <recommendedName>
        <fullName evidence="2">Ras-associating domain-containing protein</fullName>
    </recommendedName>
</protein>
<evidence type="ECO:0000313" key="4">
    <source>
        <dbReference type="Proteomes" id="UP000318571"/>
    </source>
</evidence>
<feature type="region of interest" description="Disordered" evidence="1">
    <location>
        <begin position="1107"/>
        <end position="1152"/>
    </location>
</feature>
<dbReference type="InterPro" id="IPR039664">
    <property type="entry name" value="GRB/APBB1IP"/>
</dbReference>
<feature type="compositionally biased region" description="Low complexity" evidence="1">
    <location>
        <begin position="270"/>
        <end position="286"/>
    </location>
</feature>
<reference evidence="3 4" key="1">
    <citation type="journal article" date="2018" name="Nat. Ecol. Evol.">
        <title>Genomic signatures of mitonuclear coevolution across populations of Tigriopus californicus.</title>
        <authorList>
            <person name="Barreto F.S."/>
            <person name="Watson E.T."/>
            <person name="Lima T.G."/>
            <person name="Willett C.S."/>
            <person name="Edmands S."/>
            <person name="Li W."/>
            <person name="Burton R.S."/>
        </authorList>
    </citation>
    <scope>NUCLEOTIDE SEQUENCE [LARGE SCALE GENOMIC DNA]</scope>
    <source>
        <strain evidence="3 4">San Diego</strain>
    </source>
</reference>
<dbReference type="Pfam" id="PF00169">
    <property type="entry name" value="PH"/>
    <property type="match status" value="1"/>
</dbReference>
<comment type="caution">
    <text evidence="3">The sequence shown here is derived from an EMBL/GenBank/DDBJ whole genome shotgun (WGS) entry which is preliminary data.</text>
</comment>
<evidence type="ECO:0000259" key="2">
    <source>
        <dbReference type="PROSITE" id="PS50200"/>
    </source>
</evidence>
<sequence length="1595" mass="172311">MGSKSEFFEESKLRDLPGCSLELTADQRDSLLVESPQLRTTSGTVSVGEGKDRLPKREKAPNGNETGFKNRQVPTDKCDAKEVENQNPTQRPNSVLPVTPLLVHLLKLGLASADLQNERSKTSPSVENDPQEISRAAPGTNNAERQEPSNLGQSPNKLENLTDWTTSDLDIILKELESIQTHQGKEGASVQKECPTLKNPASDVNLPKPNIVSSSSMPSFNVGMACTSAQTSSNSNGNGNGGGGGVSKGKGSHGGRIESPDNDSAFSDNASMLSSESSSSGMSGSKKGAGIGGVQPQLQSLHQQPTQASLVAENKKLEDGCGLTKAKQINLALEKLTTAELESGCGALGGGPFHSLPGAGDAAKKLFVKFFCADGSTKSILVDGAMCVGDILDILIEKNHVQPEPSWGLVEHIPELYMERCLEDHENMFAILGLWRPEAKNKILFVPRTERYDLFRRPERYLLGIGPRQKSSQEKWDQDARQSLLHEVFFQDQDLPHSSNNGDPNGSAEIEGPLWIKSEGKKTWKKYYFILRQSGLYHVARGKKPIPCPEKDLIPVVPSFGPCQVYQGVGWKKKFKSPTDFTLAVKPPHIQVKSPKHIRYICAESEIVLQQWYTMIRILKNKKQMLENYNLALAKMQIGTGKEELRQELLLQKATGLASHFQDPGTYSQQQNDPINPRNVTGDSRLTASGSHGGSNSEQNSFLAEDQLSDTCCHAQRQLDGSLTSTNGTSSSGGSMPSSSNTSISSGCVSETSSVSENGFDADFHDGGTIKRKPGNAHGYMSAAANFSMDEDDDDDDPDGEDRTTPTPGLNQGSGFIEMGEAMRRPNLSNMSKEGSLPPPPKLEDLRSMPTANIPLTPTLSNLQRSGSDMSLNSLPPPPEELKFPLRYPLGASGVINSHHLILPQASVPGSSDPIAGNLFKGSQFSNFSLPPFNTPTSIIRPMSSTTGPSCTSQTVPHQFPYLQPQAGSAAVYGSPISHPPHAAAVAAKAEAAVRSVTSSCQPLGLPLPQTNLHAHQVRDHMATSVSTSTYMVRTSDPPSSSTSHSAIPTSGAFMLQQSQRNFGEATNHSLQSQIGAANGVAPRLLPSTSLSSQGLVPTSTIQSHYGGPGFVGGQPNSMASGAGGMMVHPTHAYSAQPQGTRSDGNDGEEATRDQLYPCGVFRAVHPSRNPLMLDQEIYPSQPLCHHEQPIPVNANSTMGSQPSQMDLLKRLPNSAPPKPFNGGPVNSTQPQALHENFMASTTQRLNEWNQAYSQQAHMASQNPASVSYRRKRITFDEVVLHINLNSSEPLKSAPNSSGAPDPNPEPTTSWLHVSGEPFPTPCSSVRNPHPGRLFEAESQQAKDTPPRAFLNDLQRVMKKKWSVAQRFHHTTPQPNSTKGPATVLKNKEEIEAEQEQAERFANHYNERDVSKWILQSLKHSHIQETDMSQDLMDCHLSSKPQSQVRLVDANNALCRRGPLEGSPSLTAACPSSVPPSNASLALAHQQRPKIYNGRSVPNCFPPTSIAAPSQTPLPPFSNLSTPTPNQYYMINNNTVPNLAVDDNSMYGTQHLMPSSTTPSMGQSPALARPNALVLGKMPPAPPRRSMKTHLTSPR</sequence>
<dbReference type="InterPro" id="IPR000159">
    <property type="entry name" value="RA_dom"/>
</dbReference>
<dbReference type="SUPFAM" id="SSF50729">
    <property type="entry name" value="PH domain-like"/>
    <property type="match status" value="1"/>
</dbReference>
<dbReference type="EMBL" id="VCGU01000458">
    <property type="protein sequence ID" value="TRY62924.1"/>
    <property type="molecule type" value="Genomic_DNA"/>
</dbReference>
<feature type="compositionally biased region" description="Polar residues" evidence="1">
    <location>
        <begin position="63"/>
        <end position="73"/>
    </location>
</feature>
<dbReference type="SMART" id="SM00233">
    <property type="entry name" value="PH"/>
    <property type="match status" value="1"/>
</dbReference>
<dbReference type="Pfam" id="PF21989">
    <property type="entry name" value="RA_2"/>
    <property type="match status" value="1"/>
</dbReference>
<feature type="compositionally biased region" description="Basic and acidic residues" evidence="1">
    <location>
        <begin position="74"/>
        <end position="84"/>
    </location>
</feature>
<feature type="region of interest" description="Disordered" evidence="1">
    <location>
        <begin position="182"/>
        <end position="209"/>
    </location>
</feature>
<feature type="domain" description="Ras-associating" evidence="2">
    <location>
        <begin position="364"/>
        <end position="460"/>
    </location>
</feature>
<feature type="compositionally biased region" description="Polar residues" evidence="1">
    <location>
        <begin position="665"/>
        <end position="699"/>
    </location>
</feature>
<organism evidence="3 4">
    <name type="scientific">Tigriopus californicus</name>
    <name type="common">Marine copepod</name>
    <dbReference type="NCBI Taxonomy" id="6832"/>
    <lineage>
        <taxon>Eukaryota</taxon>
        <taxon>Metazoa</taxon>
        <taxon>Ecdysozoa</taxon>
        <taxon>Arthropoda</taxon>
        <taxon>Crustacea</taxon>
        <taxon>Multicrustacea</taxon>
        <taxon>Hexanauplia</taxon>
        <taxon>Copepoda</taxon>
        <taxon>Harpacticoida</taxon>
        <taxon>Harpacticidae</taxon>
        <taxon>Tigriopus</taxon>
    </lineage>
</organism>
<feature type="region of interest" description="Disordered" evidence="1">
    <location>
        <begin position="787"/>
        <end position="849"/>
    </location>
</feature>
<dbReference type="Gene3D" id="2.30.29.30">
    <property type="entry name" value="Pleckstrin-homology domain (PH domain)/Phosphotyrosine-binding domain (PTB)"/>
    <property type="match status" value="1"/>
</dbReference>
<gene>
    <name evidence="3" type="ORF">TCAL_10889</name>
</gene>
<feature type="compositionally biased region" description="Gly residues" evidence="1">
    <location>
        <begin position="238"/>
        <end position="254"/>
    </location>
</feature>
<feature type="compositionally biased region" description="Basic and acidic residues" evidence="1">
    <location>
        <begin position="49"/>
        <end position="60"/>
    </location>
</feature>
<dbReference type="PROSITE" id="PS50200">
    <property type="entry name" value="RA"/>
    <property type="match status" value="1"/>
</dbReference>
<feature type="compositionally biased region" description="Polar residues" evidence="1">
    <location>
        <begin position="1134"/>
        <end position="1143"/>
    </location>
</feature>
<dbReference type="STRING" id="6832.A0A553NBV0"/>
<evidence type="ECO:0000256" key="1">
    <source>
        <dbReference type="SAM" id="MobiDB-lite"/>
    </source>
</evidence>
<proteinExistence type="predicted"/>
<dbReference type="GO" id="GO:0007165">
    <property type="term" value="P:signal transduction"/>
    <property type="evidence" value="ECO:0007669"/>
    <property type="project" value="InterPro"/>
</dbReference>
<dbReference type="SMART" id="SM00314">
    <property type="entry name" value="RA"/>
    <property type="match status" value="1"/>
</dbReference>
<feature type="compositionally biased region" description="Polar residues" evidence="1">
    <location>
        <begin position="139"/>
        <end position="162"/>
    </location>
</feature>
<dbReference type="Proteomes" id="UP000318571">
    <property type="component" value="Chromosome 10"/>
</dbReference>
<dbReference type="InterPro" id="IPR011993">
    <property type="entry name" value="PH-like_dom_sf"/>
</dbReference>
<dbReference type="InterPro" id="IPR001849">
    <property type="entry name" value="PH_domain"/>
</dbReference>
<evidence type="ECO:0000313" key="3">
    <source>
        <dbReference type="EMBL" id="TRY62924.1"/>
    </source>
</evidence>
<accession>A0A553NBV0</accession>
<dbReference type="InterPro" id="IPR039665">
    <property type="entry name" value="PH_APBB1IP"/>
</dbReference>
<name>A0A553NBV0_TIGCA</name>
<feature type="compositionally biased region" description="Acidic residues" evidence="1">
    <location>
        <begin position="789"/>
        <end position="800"/>
    </location>
</feature>
<keyword evidence="4" id="KW-1185">Reference proteome</keyword>
<feature type="region of interest" description="Disordered" evidence="1">
    <location>
        <begin position="1288"/>
        <end position="1332"/>
    </location>
</feature>
<dbReference type="PANTHER" id="PTHR11243:SF23">
    <property type="entry name" value="LD06925P"/>
    <property type="match status" value="1"/>
</dbReference>
<feature type="region of interest" description="Disordered" evidence="1">
    <location>
        <begin position="227"/>
        <end position="293"/>
    </location>
</feature>
<dbReference type="InterPro" id="IPR029071">
    <property type="entry name" value="Ubiquitin-like_domsf"/>
</dbReference>
<feature type="compositionally biased region" description="Polar residues" evidence="1">
    <location>
        <begin position="1288"/>
        <end position="1299"/>
    </location>
</feature>
<feature type="region of interest" description="Disordered" evidence="1">
    <location>
        <begin position="33"/>
        <end position="96"/>
    </location>
</feature>
<dbReference type="CDD" id="cd01259">
    <property type="entry name" value="PH_APBB1IP"/>
    <property type="match status" value="1"/>
</dbReference>
<dbReference type="PANTHER" id="PTHR11243">
    <property type="entry name" value="GROWTH FACTOR RECEPTOR-BOUND PROTEIN"/>
    <property type="match status" value="1"/>
</dbReference>
<feature type="region of interest" description="Disordered" evidence="1">
    <location>
        <begin position="661"/>
        <end position="699"/>
    </location>
</feature>
<feature type="region of interest" description="Disordered" evidence="1">
    <location>
        <begin position="115"/>
        <end position="162"/>
    </location>
</feature>